<dbReference type="Proteomes" id="UP000229401">
    <property type="component" value="Unassembled WGS sequence"/>
</dbReference>
<comment type="caution">
    <text evidence="4">The sequence shown here is derived from an EMBL/GenBank/DDBJ whole genome shotgun (WGS) entry which is preliminary data.</text>
</comment>
<evidence type="ECO:0000313" key="5">
    <source>
        <dbReference type="Proteomes" id="UP000229401"/>
    </source>
</evidence>
<protein>
    <recommendedName>
        <fullName evidence="3">Nudix hydrolase domain-containing protein</fullName>
    </recommendedName>
</protein>
<dbReference type="InterPro" id="IPR015797">
    <property type="entry name" value="NUDIX_hydrolase-like_dom_sf"/>
</dbReference>
<evidence type="ECO:0000256" key="2">
    <source>
        <dbReference type="ARBA" id="ARBA00022801"/>
    </source>
</evidence>
<dbReference type="Pfam" id="PF00293">
    <property type="entry name" value="NUDIX"/>
    <property type="match status" value="1"/>
</dbReference>
<dbReference type="Gene3D" id="3.90.79.10">
    <property type="entry name" value="Nucleoside Triphosphate Pyrophosphohydrolase"/>
    <property type="match status" value="1"/>
</dbReference>
<name>A0A2M7QH26_9BACT</name>
<dbReference type="AlphaFoldDB" id="A0A2M7QH26"/>
<reference evidence="5" key="1">
    <citation type="submission" date="2017-09" db="EMBL/GenBank/DDBJ databases">
        <title>Depth-based differentiation of microbial function through sediment-hosted aquifers and enrichment of novel symbionts in the deep terrestrial subsurface.</title>
        <authorList>
            <person name="Probst A.J."/>
            <person name="Ladd B."/>
            <person name="Jarett J.K."/>
            <person name="Geller-Mcgrath D.E."/>
            <person name="Sieber C.M.K."/>
            <person name="Emerson J.B."/>
            <person name="Anantharaman K."/>
            <person name="Thomas B.C."/>
            <person name="Malmstrom R."/>
            <person name="Stieglmeier M."/>
            <person name="Klingl A."/>
            <person name="Woyke T."/>
            <person name="Ryan C.M."/>
            <person name="Banfield J.F."/>
        </authorList>
    </citation>
    <scope>NUCLEOTIDE SEQUENCE [LARGE SCALE GENOMIC DNA]</scope>
</reference>
<evidence type="ECO:0000259" key="3">
    <source>
        <dbReference type="PROSITE" id="PS51462"/>
    </source>
</evidence>
<keyword evidence="2" id="KW-0378">Hydrolase</keyword>
<evidence type="ECO:0000313" key="4">
    <source>
        <dbReference type="EMBL" id="PIY71632.1"/>
    </source>
</evidence>
<dbReference type="EMBL" id="PFLI01000179">
    <property type="protein sequence ID" value="PIY71632.1"/>
    <property type="molecule type" value="Genomic_DNA"/>
</dbReference>
<dbReference type="CDD" id="cd03424">
    <property type="entry name" value="NUDIX_ADPRase_Nudt5_UGPPase_Nudt14"/>
    <property type="match status" value="1"/>
</dbReference>
<dbReference type="PANTHER" id="PTHR11839">
    <property type="entry name" value="UDP/ADP-SUGAR PYROPHOSPHATASE"/>
    <property type="match status" value="1"/>
</dbReference>
<dbReference type="SUPFAM" id="SSF55811">
    <property type="entry name" value="Nudix"/>
    <property type="match status" value="1"/>
</dbReference>
<dbReference type="GO" id="GO:0016787">
    <property type="term" value="F:hydrolase activity"/>
    <property type="evidence" value="ECO:0007669"/>
    <property type="project" value="UniProtKB-KW"/>
</dbReference>
<dbReference type="GO" id="GO:0006753">
    <property type="term" value="P:nucleoside phosphate metabolic process"/>
    <property type="evidence" value="ECO:0007669"/>
    <property type="project" value="TreeGrafter"/>
</dbReference>
<dbReference type="InterPro" id="IPR000086">
    <property type="entry name" value="NUDIX_hydrolase_dom"/>
</dbReference>
<feature type="domain" description="Nudix hydrolase" evidence="3">
    <location>
        <begin position="40"/>
        <end position="169"/>
    </location>
</feature>
<organism evidence="4 5">
    <name type="scientific">Candidatus Roizmanbacteria bacterium CG_4_10_14_0_8_um_filter_33_9</name>
    <dbReference type="NCBI Taxonomy" id="1974826"/>
    <lineage>
        <taxon>Bacteria</taxon>
        <taxon>Candidatus Roizmaniibacteriota</taxon>
    </lineage>
</organism>
<dbReference type="PANTHER" id="PTHR11839:SF18">
    <property type="entry name" value="NUDIX HYDROLASE DOMAIN-CONTAINING PROTEIN"/>
    <property type="match status" value="1"/>
</dbReference>
<dbReference type="GO" id="GO:0019693">
    <property type="term" value="P:ribose phosphate metabolic process"/>
    <property type="evidence" value="ECO:0007669"/>
    <property type="project" value="TreeGrafter"/>
</dbReference>
<evidence type="ECO:0000256" key="1">
    <source>
        <dbReference type="ARBA" id="ARBA00001946"/>
    </source>
</evidence>
<proteinExistence type="predicted"/>
<comment type="cofactor">
    <cofactor evidence="1">
        <name>Mg(2+)</name>
        <dbReference type="ChEBI" id="CHEBI:18420"/>
    </cofactor>
</comment>
<sequence>MKKPKTIDSRLVYSDSYINIIHDILMFKSRQWNQVYLDKVNKNSVVIVPVEKDGVYLIKQYRHPVNKFLWQFPAGTYENKLNPLQLAKKELREETGMTAQRITKIGTMFSEPGLSTDKTTIFVAEALSRLKKQTLDQSEIGMEVCFFKFEIIMKMIRERKIKCGITLSAYLLYLLYSKKLIS</sequence>
<accession>A0A2M7QH26</accession>
<gene>
    <name evidence="4" type="ORF">COY87_05165</name>
</gene>
<dbReference type="PROSITE" id="PS51462">
    <property type="entry name" value="NUDIX"/>
    <property type="match status" value="1"/>
</dbReference>